<name>A0A1W0WP57_HYPEX</name>
<dbReference type="EMBL" id="MTYJ01000068">
    <property type="protein sequence ID" value="OQV16933.1"/>
    <property type="molecule type" value="Genomic_DNA"/>
</dbReference>
<organism evidence="2 3">
    <name type="scientific">Hypsibius exemplaris</name>
    <name type="common">Freshwater tardigrade</name>
    <dbReference type="NCBI Taxonomy" id="2072580"/>
    <lineage>
        <taxon>Eukaryota</taxon>
        <taxon>Metazoa</taxon>
        <taxon>Ecdysozoa</taxon>
        <taxon>Tardigrada</taxon>
        <taxon>Eutardigrada</taxon>
        <taxon>Parachela</taxon>
        <taxon>Hypsibioidea</taxon>
        <taxon>Hypsibiidae</taxon>
        <taxon>Hypsibius</taxon>
    </lineage>
</organism>
<keyword evidence="1" id="KW-0472">Membrane</keyword>
<comment type="caution">
    <text evidence="2">The sequence shown here is derived from an EMBL/GenBank/DDBJ whole genome shotgun (WGS) entry which is preliminary data.</text>
</comment>
<protein>
    <submittedName>
        <fullName evidence="2">Uncharacterized protein</fullName>
    </submittedName>
</protein>
<feature type="transmembrane region" description="Helical" evidence="1">
    <location>
        <begin position="6"/>
        <end position="27"/>
    </location>
</feature>
<keyword evidence="3" id="KW-1185">Reference proteome</keyword>
<evidence type="ECO:0000256" key="1">
    <source>
        <dbReference type="SAM" id="Phobius"/>
    </source>
</evidence>
<dbReference type="AlphaFoldDB" id="A0A1W0WP57"/>
<dbReference type="OrthoDB" id="2094222at2759"/>
<accession>A0A1W0WP57</accession>
<proteinExistence type="predicted"/>
<evidence type="ECO:0000313" key="2">
    <source>
        <dbReference type="EMBL" id="OQV16933.1"/>
    </source>
</evidence>
<sequence length="108" mass="12601">MTSYWTVVWVGLTAKCALGLLSLDYTAMSAREKQHILWKQIDDSAYTELPQEGFSMANFSHLFDPQYDTVSYLRKSDELSKTRFKLFHPFGSVAMVRLNIRRSRFPTR</sequence>
<keyword evidence="1" id="KW-1133">Transmembrane helix</keyword>
<reference evidence="3" key="1">
    <citation type="submission" date="2017-01" db="EMBL/GenBank/DDBJ databases">
        <title>Comparative genomics of anhydrobiosis in the tardigrade Hypsibius dujardini.</title>
        <authorList>
            <person name="Yoshida Y."/>
            <person name="Koutsovoulos G."/>
            <person name="Laetsch D."/>
            <person name="Stevens L."/>
            <person name="Kumar S."/>
            <person name="Horikawa D."/>
            <person name="Ishino K."/>
            <person name="Komine S."/>
            <person name="Tomita M."/>
            <person name="Blaxter M."/>
            <person name="Arakawa K."/>
        </authorList>
    </citation>
    <scope>NUCLEOTIDE SEQUENCE [LARGE SCALE GENOMIC DNA]</scope>
    <source>
        <strain evidence="3">Z151</strain>
    </source>
</reference>
<evidence type="ECO:0000313" key="3">
    <source>
        <dbReference type="Proteomes" id="UP000192578"/>
    </source>
</evidence>
<dbReference type="Proteomes" id="UP000192578">
    <property type="component" value="Unassembled WGS sequence"/>
</dbReference>
<gene>
    <name evidence="2" type="ORF">BV898_08939</name>
</gene>
<keyword evidence="1" id="KW-0812">Transmembrane</keyword>